<evidence type="ECO:0008006" key="4">
    <source>
        <dbReference type="Google" id="ProtNLM"/>
    </source>
</evidence>
<proteinExistence type="predicted"/>
<keyword evidence="1" id="KW-0472">Membrane</keyword>
<name>A0A3E0TNM7_9GAMM</name>
<dbReference type="InterPro" id="IPR038072">
    <property type="entry name" value="GspK_central_sf"/>
</dbReference>
<evidence type="ECO:0000313" key="3">
    <source>
        <dbReference type="Proteomes" id="UP000256478"/>
    </source>
</evidence>
<dbReference type="OrthoDB" id="9181871at2"/>
<gene>
    <name evidence="2" type="ORF">DXX93_05640</name>
</gene>
<dbReference type="PANTHER" id="PTHR38831:SF2">
    <property type="entry name" value="TYPE II SECRETION SYSTEM PROTEIN K"/>
    <property type="match status" value="1"/>
</dbReference>
<accession>A0A3E0TNM7</accession>
<organism evidence="2 3">
    <name type="scientific">Thalassotalea euphylliae</name>
    <dbReference type="NCBI Taxonomy" id="1655234"/>
    <lineage>
        <taxon>Bacteria</taxon>
        <taxon>Pseudomonadati</taxon>
        <taxon>Pseudomonadota</taxon>
        <taxon>Gammaproteobacteria</taxon>
        <taxon>Alteromonadales</taxon>
        <taxon>Colwelliaceae</taxon>
        <taxon>Thalassotalea</taxon>
    </lineage>
</organism>
<sequence>MTQYLSSMQLASLKATKGMALIQILILVGVLSTIALYISQSTRQQVTIAQWSIDRAQAYVNAHSAKNAVLFELLTNEWQTNKINSELIFDTSTEESSNVTAVENSTNDGRENREVLPWNLYSEPFKLTDSVEVRLQDQAGLLSLHFPLADLTKKRFMLTGASEEIAEAIGASLLDWQDSDSIARSTGDESAQYIRNALVQDTREILLLKNMSIERFEQVESDFTLFGASYINLMTSPETVLTALSNQLIAEEIVKLRLSPPSRTSAVRNMMGLSSDIDVYFTPNKVVKISISSTMNDVELNQTLMVKFSPYSTGNVKPFTIKQRSGS</sequence>
<dbReference type="SUPFAM" id="SSF158544">
    <property type="entry name" value="GspK insert domain-like"/>
    <property type="match status" value="1"/>
</dbReference>
<dbReference type="Gene3D" id="1.10.40.60">
    <property type="entry name" value="EpsJ-like"/>
    <property type="match status" value="1"/>
</dbReference>
<keyword evidence="1" id="KW-0812">Transmembrane</keyword>
<dbReference type="GO" id="GO:0009306">
    <property type="term" value="P:protein secretion"/>
    <property type="evidence" value="ECO:0007669"/>
    <property type="project" value="InterPro"/>
</dbReference>
<evidence type="ECO:0000313" key="2">
    <source>
        <dbReference type="EMBL" id="REL26108.1"/>
    </source>
</evidence>
<dbReference type="GO" id="GO:0016020">
    <property type="term" value="C:membrane"/>
    <property type="evidence" value="ECO:0007669"/>
    <property type="project" value="InterPro"/>
</dbReference>
<feature type="transmembrane region" description="Helical" evidence="1">
    <location>
        <begin position="20"/>
        <end position="38"/>
    </location>
</feature>
<dbReference type="PANTHER" id="PTHR38831">
    <property type="entry name" value="TYPE II SECRETION SYSTEM PROTEIN K"/>
    <property type="match status" value="1"/>
</dbReference>
<dbReference type="AlphaFoldDB" id="A0A3E0TNM7"/>
<evidence type="ECO:0000256" key="1">
    <source>
        <dbReference type="SAM" id="Phobius"/>
    </source>
</evidence>
<protein>
    <recommendedName>
        <fullName evidence="4">Type II secretion system protein K</fullName>
    </recommendedName>
</protein>
<dbReference type="EMBL" id="QUOU01000001">
    <property type="protein sequence ID" value="REL26108.1"/>
    <property type="molecule type" value="Genomic_DNA"/>
</dbReference>
<dbReference type="InterPro" id="IPR005628">
    <property type="entry name" value="GspK"/>
</dbReference>
<keyword evidence="1" id="KW-1133">Transmembrane helix</keyword>
<dbReference type="Proteomes" id="UP000256478">
    <property type="component" value="Unassembled WGS sequence"/>
</dbReference>
<comment type="caution">
    <text evidence="2">The sequence shown here is derived from an EMBL/GenBank/DDBJ whole genome shotgun (WGS) entry which is preliminary data.</text>
</comment>
<reference evidence="2 3" key="1">
    <citation type="submission" date="2018-08" db="EMBL/GenBank/DDBJ databases">
        <title>Thalassotalea euphylliae genome.</title>
        <authorList>
            <person name="Summers S."/>
            <person name="Rice S.A."/>
            <person name="Freckelton M.L."/>
            <person name="Nedved B.T."/>
            <person name="Hadfield M.G."/>
        </authorList>
    </citation>
    <scope>NUCLEOTIDE SEQUENCE [LARGE SCALE GENOMIC DNA]</scope>
    <source>
        <strain evidence="2 3">H1</strain>
    </source>
</reference>